<sequence length="325" mass="37015">MNSSQDRNNLKQEAQAFDSQIEERVSNGHIPDLRRAKPCDYFYNNSWRRPEFVKLDFIEQYELIRDAIKRLTGRSAAEVRVLEVGCGPGYLSLELARSGFEVVGLDLSSRCIEVAQQVADSDPWRGERGALHYIAGDYLFHPELHTESFDAIVFLGALHHFTDQRAIQQRTRDLLKPGGLILVHEPARDRVAKSNAAFSLLLSTLLSLGNNFYRDIPLRSEPDAIAAEVEKLYHGLRYESEDGGNLQSVNDNEAGYTQMYPLLNELFAQVHFEWRYAFFHEFIGGLRYDETTNALAASFLKEMDRILVDTGALPATEFFFVGRKN</sequence>
<dbReference type="GO" id="GO:0032259">
    <property type="term" value="P:methylation"/>
    <property type="evidence" value="ECO:0007669"/>
    <property type="project" value="UniProtKB-KW"/>
</dbReference>
<keyword evidence="2" id="KW-1185">Reference proteome</keyword>
<dbReference type="RefSeq" id="WP_341743514.1">
    <property type="nucleotide sequence ID" value="NZ_CP151406.1"/>
</dbReference>
<dbReference type="PANTHER" id="PTHR43861">
    <property type="entry name" value="TRANS-ACONITATE 2-METHYLTRANSFERASE-RELATED"/>
    <property type="match status" value="1"/>
</dbReference>
<dbReference type="Pfam" id="PF13489">
    <property type="entry name" value="Methyltransf_23"/>
    <property type="match status" value="1"/>
</dbReference>
<accession>A0ABZ2XGW7</accession>
<proteinExistence type="predicted"/>
<dbReference type="EC" id="2.1.1.-" evidence="1"/>
<dbReference type="EMBL" id="CP151406">
    <property type="protein sequence ID" value="WZJ21152.1"/>
    <property type="molecule type" value="Genomic_DNA"/>
</dbReference>
<evidence type="ECO:0000313" key="2">
    <source>
        <dbReference type="Proteomes" id="UP001479520"/>
    </source>
</evidence>
<dbReference type="Proteomes" id="UP001479520">
    <property type="component" value="Chromosome"/>
</dbReference>
<reference evidence="1 2" key="1">
    <citation type="submission" date="2024-04" db="EMBL/GenBank/DDBJ databases">
        <title>Dissimilatory iodate-reducing microorganisms contribute to the enrichment of iodine in groundwater.</title>
        <authorList>
            <person name="Jiang Z."/>
        </authorList>
    </citation>
    <scope>NUCLEOTIDE SEQUENCE [LARGE SCALE GENOMIC DNA]</scope>
    <source>
        <strain evidence="1 2">NCP973</strain>
    </source>
</reference>
<evidence type="ECO:0000313" key="1">
    <source>
        <dbReference type="EMBL" id="WZJ21152.1"/>
    </source>
</evidence>
<dbReference type="SUPFAM" id="SSF53335">
    <property type="entry name" value="S-adenosyl-L-methionine-dependent methyltransferases"/>
    <property type="match status" value="1"/>
</dbReference>
<name>A0ABZ2XGW7_9RHOO</name>
<keyword evidence="1" id="KW-0808">Transferase</keyword>
<organism evidence="1 2">
    <name type="scientific">Azonexus hydrophilus</name>
    <dbReference type="NCBI Taxonomy" id="418702"/>
    <lineage>
        <taxon>Bacteria</taxon>
        <taxon>Pseudomonadati</taxon>
        <taxon>Pseudomonadota</taxon>
        <taxon>Betaproteobacteria</taxon>
        <taxon>Rhodocyclales</taxon>
        <taxon>Azonexaceae</taxon>
        <taxon>Azonexus</taxon>
    </lineage>
</organism>
<keyword evidence="1" id="KW-0489">Methyltransferase</keyword>
<protein>
    <submittedName>
        <fullName evidence="1">Class I SAM-dependent methyltransferase</fullName>
        <ecNumber evidence="1">2.1.1.-</ecNumber>
    </submittedName>
</protein>
<dbReference type="CDD" id="cd02440">
    <property type="entry name" value="AdoMet_MTases"/>
    <property type="match status" value="1"/>
</dbReference>
<dbReference type="InterPro" id="IPR029063">
    <property type="entry name" value="SAM-dependent_MTases_sf"/>
</dbReference>
<dbReference type="Gene3D" id="3.40.50.150">
    <property type="entry name" value="Vaccinia Virus protein VP39"/>
    <property type="match status" value="1"/>
</dbReference>
<dbReference type="GO" id="GO:0008168">
    <property type="term" value="F:methyltransferase activity"/>
    <property type="evidence" value="ECO:0007669"/>
    <property type="project" value="UniProtKB-KW"/>
</dbReference>
<gene>
    <name evidence="1" type="ORF">AADV58_14540</name>
</gene>